<reference evidence="2" key="1">
    <citation type="submission" date="2018-05" db="EMBL/GenBank/DDBJ databases">
        <authorList>
            <person name="Lanie J.A."/>
            <person name="Ng W.-L."/>
            <person name="Kazmierczak K.M."/>
            <person name="Andrzejewski T.M."/>
            <person name="Davidsen T.M."/>
            <person name="Wayne K.J."/>
            <person name="Tettelin H."/>
            <person name="Glass J.I."/>
            <person name="Rusch D."/>
            <person name="Podicherti R."/>
            <person name="Tsui H.-C.T."/>
            <person name="Winkler M.E."/>
        </authorList>
    </citation>
    <scope>NUCLEOTIDE SEQUENCE</scope>
</reference>
<feature type="non-terminal residue" evidence="2">
    <location>
        <position position="1"/>
    </location>
</feature>
<proteinExistence type="predicted"/>
<dbReference type="EMBL" id="UINC01185321">
    <property type="protein sequence ID" value="SVD96965.1"/>
    <property type="molecule type" value="Genomic_DNA"/>
</dbReference>
<name>A0A382ZPE9_9ZZZZ</name>
<feature type="compositionally biased region" description="Low complexity" evidence="1">
    <location>
        <begin position="60"/>
        <end position="71"/>
    </location>
</feature>
<protein>
    <submittedName>
        <fullName evidence="2">Uncharacterized protein</fullName>
    </submittedName>
</protein>
<sequence>RRLSLYPEFKDLNLKKNLEPTSKMQKADLTILKNLERAIEAGKEAGIEEILGGNTKSKRPNLVNNPPGGVPISKRKPVNENIVRFALKLSDQLRVKYNQEGEIHPISTLNRDFEDILLKACLKLAGQEKADCSYFIGEALGIMDRRD</sequence>
<evidence type="ECO:0000313" key="2">
    <source>
        <dbReference type="EMBL" id="SVD96965.1"/>
    </source>
</evidence>
<dbReference type="AlphaFoldDB" id="A0A382ZPE9"/>
<accession>A0A382ZPE9</accession>
<gene>
    <name evidence="2" type="ORF">METZ01_LOCUS449819</name>
</gene>
<feature type="region of interest" description="Disordered" evidence="1">
    <location>
        <begin position="50"/>
        <end position="74"/>
    </location>
</feature>
<organism evidence="2">
    <name type="scientific">marine metagenome</name>
    <dbReference type="NCBI Taxonomy" id="408172"/>
    <lineage>
        <taxon>unclassified sequences</taxon>
        <taxon>metagenomes</taxon>
        <taxon>ecological metagenomes</taxon>
    </lineage>
</organism>
<evidence type="ECO:0000256" key="1">
    <source>
        <dbReference type="SAM" id="MobiDB-lite"/>
    </source>
</evidence>